<dbReference type="InterPro" id="IPR043504">
    <property type="entry name" value="Peptidase_S1_PA_chymotrypsin"/>
</dbReference>
<evidence type="ECO:0000313" key="1">
    <source>
        <dbReference type="EMBL" id="OAT82959.1"/>
    </source>
</evidence>
<organism evidence="1 2">
    <name type="scientific">Desulfotomaculum copahuensis</name>
    <dbReference type="NCBI Taxonomy" id="1838280"/>
    <lineage>
        <taxon>Bacteria</taxon>
        <taxon>Bacillati</taxon>
        <taxon>Bacillota</taxon>
        <taxon>Clostridia</taxon>
        <taxon>Eubacteriales</taxon>
        <taxon>Desulfotomaculaceae</taxon>
        <taxon>Desulfotomaculum</taxon>
    </lineage>
</organism>
<dbReference type="Proteomes" id="UP000078532">
    <property type="component" value="Unassembled WGS sequence"/>
</dbReference>
<name>A0A1B7LFR4_9FIRM</name>
<reference evidence="1 2" key="1">
    <citation type="submission" date="2016-04" db="EMBL/GenBank/DDBJ databases">
        <authorList>
            <person name="Evans L.H."/>
            <person name="Alamgir A."/>
            <person name="Owens N."/>
            <person name="Weber N.D."/>
            <person name="Virtaneva K."/>
            <person name="Barbian K."/>
            <person name="Babar A."/>
            <person name="Rosenke K."/>
        </authorList>
    </citation>
    <scope>NUCLEOTIDE SEQUENCE [LARGE SCALE GENOMIC DNA]</scope>
    <source>
        <strain evidence="1 2">LMa1</strain>
    </source>
</reference>
<dbReference type="OrthoDB" id="104542at2"/>
<evidence type="ECO:0008006" key="3">
    <source>
        <dbReference type="Google" id="ProtNLM"/>
    </source>
</evidence>
<sequence>MEKYRRALKKSLGTLLKLPHVTGAGYGLKNVGLERTKRPALIIFVEKKLPAAELRREQLVPDKINGLETDVIEIGRVRLLDMRSGRERPARPGVSIGHYKITAGTFGAVVKDKSTGERLILSNNHILANATDGRDGRAQIGDPVLQPGPHDGGQAKDRIAALLRFSPLLRSVQEIECPVAAAVVRAGNLALRTIRPNYELKMLKRYQGANIIDAAVARPDDPGLIDEQIMEIGRLEGVAETEPGGAVRKSGRTSGLSEGTVTALGVTLEVEIGENDKGWFTDQVVSDMLSRPGDSGSLVLDTENRAAGLLFAGSEKYTVFNRIDQVLSRLELEL</sequence>
<dbReference type="SUPFAM" id="SSF50494">
    <property type="entry name" value="Trypsin-like serine proteases"/>
    <property type="match status" value="1"/>
</dbReference>
<dbReference type="RefSeq" id="WP_066667550.1">
    <property type="nucleotide sequence ID" value="NZ_LYVF01000118.1"/>
</dbReference>
<dbReference type="Gene3D" id="2.40.10.10">
    <property type="entry name" value="Trypsin-like serine proteases"/>
    <property type="match status" value="1"/>
</dbReference>
<accession>A0A1B7LFR4</accession>
<comment type="caution">
    <text evidence="1">The sequence shown here is derived from an EMBL/GenBank/DDBJ whole genome shotgun (WGS) entry which is preliminary data.</text>
</comment>
<dbReference type="STRING" id="1838280.A6M21_08350"/>
<protein>
    <recommendedName>
        <fullName evidence="3">Peptidase S7 domain-containing protein</fullName>
    </recommendedName>
</protein>
<gene>
    <name evidence="1" type="ORF">A6M21_08350</name>
</gene>
<keyword evidence="2" id="KW-1185">Reference proteome</keyword>
<dbReference type="EMBL" id="LYVF01000118">
    <property type="protein sequence ID" value="OAT82959.1"/>
    <property type="molecule type" value="Genomic_DNA"/>
</dbReference>
<proteinExistence type="predicted"/>
<dbReference type="AlphaFoldDB" id="A0A1B7LFR4"/>
<dbReference type="InterPro" id="IPR009003">
    <property type="entry name" value="Peptidase_S1_PA"/>
</dbReference>
<evidence type="ECO:0000313" key="2">
    <source>
        <dbReference type="Proteomes" id="UP000078532"/>
    </source>
</evidence>